<feature type="chain" id="PRO_5020630990" evidence="3">
    <location>
        <begin position="29"/>
        <end position="471"/>
    </location>
</feature>
<feature type="region of interest" description="Disordered" evidence="2">
    <location>
        <begin position="250"/>
        <end position="270"/>
    </location>
</feature>
<evidence type="ECO:0000256" key="3">
    <source>
        <dbReference type="SAM" id="SignalP"/>
    </source>
</evidence>
<keyword evidence="6" id="KW-1185">Reference proteome</keyword>
<dbReference type="EMBL" id="SGXA01000002">
    <property type="protein sequence ID" value="RZS71523.1"/>
    <property type="molecule type" value="Genomic_DNA"/>
</dbReference>
<feature type="signal peptide" evidence="3">
    <location>
        <begin position="1"/>
        <end position="28"/>
    </location>
</feature>
<sequence>MRKINNLFVAALVVFAIAVSMVSSPGCANIAPPTGGPRDSLPPRLVRALPGDSSRNFNSKKVVFEFDEYVQVDNVQENLLVSPTPKINPTVTNKLRTITVTIKDTLEPNTTYAFDFGNAVKDINEGNVYKNFTYVFTTGTTLDSLTVSGNVILAETGMPDSTLIVVLHSSLEDSAVIKDRPRYVARLDKEGKFTFHHLPPGTFNLFALKDEGGQRKYMSNAQLFAFADKPVKTTEPSDITLYAYLEKDTAEPKKAPPAKQPAKSDPKDKRLKFDVNASGGSFDLLDTLRLTFREAPVQSYDSTKLVLANEENEPLEGYTIVRDTSNKFVSIYYPWTENTAYKMLFYPGFATDTLGKEVLKSDTLNFRTRKNSEYGMVRLRFINLDLSKNPVLLFVQNNAVKFSYPFTSRDFYAKLFQPGDYDLRILFDDNKNGIYDPGEFFGKHIQPEKVISVPRKVTVKANWDNEIDITL</sequence>
<accession>A0A4Q7MWI7</accession>
<dbReference type="OrthoDB" id="9809989at2"/>
<name>A0A4Q7MWI7_9BACT</name>
<feature type="domain" description="SbsA Ig-like" evidence="4">
    <location>
        <begin position="39"/>
        <end position="138"/>
    </location>
</feature>
<evidence type="ECO:0000313" key="6">
    <source>
        <dbReference type="Proteomes" id="UP000293874"/>
    </source>
</evidence>
<gene>
    <name evidence="5" type="ORF">EV199_3428</name>
</gene>
<keyword evidence="1 3" id="KW-0732">Signal</keyword>
<evidence type="ECO:0000259" key="4">
    <source>
        <dbReference type="Pfam" id="PF13205"/>
    </source>
</evidence>
<dbReference type="SUPFAM" id="SSF49452">
    <property type="entry name" value="Starch-binding domain-like"/>
    <property type="match status" value="1"/>
</dbReference>
<protein>
    <submittedName>
        <fullName evidence="5">Ig-like domain-containing protein</fullName>
    </submittedName>
</protein>
<dbReference type="Proteomes" id="UP000293874">
    <property type="component" value="Unassembled WGS sequence"/>
</dbReference>
<evidence type="ECO:0000256" key="2">
    <source>
        <dbReference type="SAM" id="MobiDB-lite"/>
    </source>
</evidence>
<evidence type="ECO:0000256" key="1">
    <source>
        <dbReference type="ARBA" id="ARBA00022729"/>
    </source>
</evidence>
<dbReference type="GO" id="GO:0030246">
    <property type="term" value="F:carbohydrate binding"/>
    <property type="evidence" value="ECO:0007669"/>
    <property type="project" value="InterPro"/>
</dbReference>
<proteinExistence type="predicted"/>
<evidence type="ECO:0000313" key="5">
    <source>
        <dbReference type="EMBL" id="RZS71523.1"/>
    </source>
</evidence>
<dbReference type="Pfam" id="PF13205">
    <property type="entry name" value="Big_5"/>
    <property type="match status" value="1"/>
</dbReference>
<reference evidence="5 6" key="1">
    <citation type="submission" date="2019-02" db="EMBL/GenBank/DDBJ databases">
        <title>Genomic Encyclopedia of Type Strains, Phase IV (KMG-IV): sequencing the most valuable type-strain genomes for metagenomic binning, comparative biology and taxonomic classification.</title>
        <authorList>
            <person name="Goeker M."/>
        </authorList>
    </citation>
    <scope>NUCLEOTIDE SEQUENCE [LARGE SCALE GENOMIC DNA]</scope>
    <source>
        <strain evidence="5 6">DSM 18116</strain>
    </source>
</reference>
<dbReference type="RefSeq" id="WP_130542021.1">
    <property type="nucleotide sequence ID" value="NZ_CP042431.1"/>
</dbReference>
<dbReference type="AlphaFoldDB" id="A0A4Q7MWI7"/>
<dbReference type="InterPro" id="IPR013784">
    <property type="entry name" value="Carb-bd-like_fold"/>
</dbReference>
<comment type="caution">
    <text evidence="5">The sequence shown here is derived from an EMBL/GenBank/DDBJ whole genome shotgun (WGS) entry which is preliminary data.</text>
</comment>
<dbReference type="InterPro" id="IPR032812">
    <property type="entry name" value="SbsA_Ig"/>
</dbReference>
<organism evidence="5 6">
    <name type="scientific">Pseudobacter ginsenosidimutans</name>
    <dbReference type="NCBI Taxonomy" id="661488"/>
    <lineage>
        <taxon>Bacteria</taxon>
        <taxon>Pseudomonadati</taxon>
        <taxon>Bacteroidota</taxon>
        <taxon>Chitinophagia</taxon>
        <taxon>Chitinophagales</taxon>
        <taxon>Chitinophagaceae</taxon>
        <taxon>Pseudobacter</taxon>
    </lineage>
</organism>